<proteinExistence type="predicted"/>
<evidence type="ECO:0000313" key="1">
    <source>
        <dbReference type="EMBL" id="GBF33569.1"/>
    </source>
</evidence>
<dbReference type="EMBL" id="BFAV01000104">
    <property type="protein sequence ID" value="GBF33569.1"/>
    <property type="molecule type" value="Genomic_DNA"/>
</dbReference>
<sequence length="315" mass="36175">MLFLNIRRRGLIIGVILILLFVSVPTAYKIIVAHESKSIPKPEKTKEEPSPYGEFLRWEEVNTIFPKYSKATVIDFETGLQFHVQRRAGKYHADVQPLASEDSSVMKMIYDGSWSWKRKAVIVKLDNGRRIAASMNGMPHGAGAIRGNNFNGHFCIHFRDSKIHASREINMDHQIMIWKAANKVDEQLFSLPPRSVVNVFFSAVAQNDGYIAGKAIDNQSEYAVSLLDGINDIKSARLCGIKDKNQNSFDVDVWLVYEGSDKEYRKKFSINMIKKQNLGWKIDPRTLLPLIEKDVWVESRQYDEFMEEDPEFDEL</sequence>
<name>A0A2L2XB88_9FIRM</name>
<comment type="caution">
    <text evidence="1">The sequence shown here is derived from an EMBL/GenBank/DDBJ whole genome shotgun (WGS) entry which is preliminary data.</text>
</comment>
<evidence type="ECO:0000313" key="2">
    <source>
        <dbReference type="Proteomes" id="UP000239549"/>
    </source>
</evidence>
<reference evidence="2" key="1">
    <citation type="submission" date="2018-02" db="EMBL/GenBank/DDBJ databases">
        <title>Genome sequence of Desulfocucumis palustris strain NAW-5.</title>
        <authorList>
            <person name="Watanabe M."/>
            <person name="Kojima H."/>
            <person name="Fukui M."/>
        </authorList>
    </citation>
    <scope>NUCLEOTIDE SEQUENCE [LARGE SCALE GENOMIC DNA]</scope>
    <source>
        <strain evidence="2">NAW-5</strain>
    </source>
</reference>
<dbReference type="AlphaFoldDB" id="A0A2L2XB88"/>
<protein>
    <submittedName>
        <fullName evidence="1">N-acetylmuramoyl-L-alanine amidase</fullName>
    </submittedName>
</protein>
<dbReference type="Proteomes" id="UP000239549">
    <property type="component" value="Unassembled WGS sequence"/>
</dbReference>
<gene>
    <name evidence="1" type="ORF">DCCM_2672</name>
</gene>
<accession>A0A2L2XB88</accession>
<keyword evidence="2" id="KW-1185">Reference proteome</keyword>
<organism evidence="1 2">
    <name type="scientific">Desulfocucumis palustris</name>
    <dbReference type="NCBI Taxonomy" id="1898651"/>
    <lineage>
        <taxon>Bacteria</taxon>
        <taxon>Bacillati</taxon>
        <taxon>Bacillota</taxon>
        <taxon>Clostridia</taxon>
        <taxon>Eubacteriales</taxon>
        <taxon>Desulfocucumaceae</taxon>
        <taxon>Desulfocucumis</taxon>
    </lineage>
</organism>
<dbReference type="OrthoDB" id="529831at2"/>
<dbReference type="RefSeq" id="WP_104371944.1">
    <property type="nucleotide sequence ID" value="NZ_BFAV01000104.1"/>
</dbReference>